<dbReference type="Proteomes" id="UP001589867">
    <property type="component" value="Unassembled WGS sequence"/>
</dbReference>
<dbReference type="EMBL" id="JBHLUH010000006">
    <property type="protein sequence ID" value="MFC0527082.1"/>
    <property type="molecule type" value="Genomic_DNA"/>
</dbReference>
<gene>
    <name evidence="2" type="ORF">ACFFIA_05355</name>
</gene>
<evidence type="ECO:0000313" key="2">
    <source>
        <dbReference type="EMBL" id="MFC0527082.1"/>
    </source>
</evidence>
<keyword evidence="2" id="KW-0378">Hydrolase</keyword>
<keyword evidence="2" id="KW-0326">Glycosidase</keyword>
<name>A0ABV6LXD4_9ACTN</name>
<protein>
    <submittedName>
        <fullName evidence="2">Phosphodiester glycosidase family protein</fullName>
    </submittedName>
</protein>
<evidence type="ECO:0000259" key="1">
    <source>
        <dbReference type="Pfam" id="PF09992"/>
    </source>
</evidence>
<feature type="domain" description="Phosphodiester glycosidase" evidence="1">
    <location>
        <begin position="229"/>
        <end position="400"/>
    </location>
</feature>
<evidence type="ECO:0000313" key="3">
    <source>
        <dbReference type="Proteomes" id="UP001589867"/>
    </source>
</evidence>
<dbReference type="InterPro" id="IPR018711">
    <property type="entry name" value="NAGPA"/>
</dbReference>
<dbReference type="PANTHER" id="PTHR40446">
    <property type="entry name" value="N-ACETYLGLUCOSAMINE-1-PHOSPHODIESTER ALPHA-N-ACETYLGLUCOSAMINIDASE"/>
    <property type="match status" value="1"/>
</dbReference>
<dbReference type="PANTHER" id="PTHR40446:SF2">
    <property type="entry name" value="N-ACETYLGLUCOSAMINE-1-PHOSPHODIESTER ALPHA-N-ACETYLGLUCOSAMINIDASE"/>
    <property type="match status" value="1"/>
</dbReference>
<dbReference type="GO" id="GO:0016798">
    <property type="term" value="F:hydrolase activity, acting on glycosyl bonds"/>
    <property type="evidence" value="ECO:0007669"/>
    <property type="project" value="UniProtKB-KW"/>
</dbReference>
<reference evidence="2 3" key="1">
    <citation type="submission" date="2024-09" db="EMBL/GenBank/DDBJ databases">
        <authorList>
            <person name="Sun Q."/>
            <person name="Mori K."/>
        </authorList>
    </citation>
    <scope>NUCLEOTIDE SEQUENCE [LARGE SCALE GENOMIC DNA]</scope>
    <source>
        <strain evidence="2 3">TBRC 3947</strain>
    </source>
</reference>
<keyword evidence="3" id="KW-1185">Reference proteome</keyword>
<comment type="caution">
    <text evidence="2">The sequence shown here is derived from an EMBL/GenBank/DDBJ whole genome shotgun (WGS) entry which is preliminary data.</text>
</comment>
<dbReference type="Pfam" id="PF09992">
    <property type="entry name" value="NAGPA"/>
    <property type="match status" value="1"/>
</dbReference>
<sequence>MHRAHPARTVRWALASLVIGLLVVAGLPSPAAATVSSDRLAPGVTYEEFTRTTARGVVHGHLVEVDLRNPFVVVDLLTAGAVAARAPLSTQANERRAIAAVNGDFFNVSNTQPGVPVTGAAVGPAIGGGRDLKAAVPDRQRFGPGLPAGTSTRDVIGVGVDRVGRLATVAFEGKAHTTRGGFAIDGFNQYALPMNGIGVFDSEWGTPSRKRSTCGTDTTREAPCSDNTYELTVRRGKVVQATTEPGEGAIARDTVVLVGREEGADTLRELEPGDRVRVDYDLAPNTYIPFRFAVGGFPVLRDGQPLAGLNATTAAIRSSAGVSQDGRRLYLMALDGASAGLTIAELAQLMRDFGAASAVNLDGGGSSTLVARKVGEPAVAVRNHPSGGVERAIPNGIGVFSRLG</sequence>
<organism evidence="2 3">
    <name type="scientific">Phytohabitans kaempferiae</name>
    <dbReference type="NCBI Taxonomy" id="1620943"/>
    <lineage>
        <taxon>Bacteria</taxon>
        <taxon>Bacillati</taxon>
        <taxon>Actinomycetota</taxon>
        <taxon>Actinomycetes</taxon>
        <taxon>Micromonosporales</taxon>
        <taxon>Micromonosporaceae</taxon>
    </lineage>
</organism>
<accession>A0ABV6LXD4</accession>
<proteinExistence type="predicted"/>